<dbReference type="GO" id="GO:0043565">
    <property type="term" value="F:sequence-specific DNA binding"/>
    <property type="evidence" value="ECO:0007669"/>
    <property type="project" value="InterPro"/>
</dbReference>
<dbReference type="PANTHER" id="PTHR43280:SF28">
    <property type="entry name" value="HTH-TYPE TRANSCRIPTIONAL ACTIVATOR RHAS"/>
    <property type="match status" value="1"/>
</dbReference>
<keyword evidence="3" id="KW-0804">Transcription</keyword>
<keyword evidence="1" id="KW-0805">Transcription regulation</keyword>
<dbReference type="Proteomes" id="UP000016160">
    <property type="component" value="Chromosome"/>
</dbReference>
<evidence type="ECO:0000313" key="6">
    <source>
        <dbReference type="Proteomes" id="UP000016160"/>
    </source>
</evidence>
<evidence type="ECO:0000259" key="4">
    <source>
        <dbReference type="PROSITE" id="PS01124"/>
    </source>
</evidence>
<evidence type="ECO:0000313" key="5">
    <source>
        <dbReference type="EMBL" id="CDF79779.1"/>
    </source>
</evidence>
<dbReference type="SUPFAM" id="SSF51215">
    <property type="entry name" value="Regulatory protein AraC"/>
    <property type="match status" value="1"/>
</dbReference>
<dbReference type="AlphaFoldDB" id="T2KP78"/>
<dbReference type="EMBL" id="HG315671">
    <property type="protein sequence ID" value="CDF79779.1"/>
    <property type="molecule type" value="Genomic_DNA"/>
</dbReference>
<feature type="domain" description="HTH araC/xylS-type" evidence="4">
    <location>
        <begin position="186"/>
        <end position="284"/>
    </location>
</feature>
<dbReference type="Pfam" id="PF12833">
    <property type="entry name" value="HTH_18"/>
    <property type="match status" value="1"/>
</dbReference>
<evidence type="ECO:0000256" key="1">
    <source>
        <dbReference type="ARBA" id="ARBA00023015"/>
    </source>
</evidence>
<dbReference type="HOGENOM" id="CLU_000445_88_6_10"/>
<reference evidence="5 6" key="1">
    <citation type="journal article" date="2013" name="Appl. Environ. Microbiol.">
        <title>The genome of the alga-associated marine flavobacterium Formosa agariphila KMM 3901T reveals a broad potential for degradation of algal polysaccharides.</title>
        <authorList>
            <person name="Mann A.J."/>
            <person name="Hahnke R.L."/>
            <person name="Huang S."/>
            <person name="Werner J."/>
            <person name="Xing P."/>
            <person name="Barbeyron T."/>
            <person name="Huettel B."/>
            <person name="Stueber K."/>
            <person name="Reinhardt R."/>
            <person name="Harder J."/>
            <person name="Gloeckner F.O."/>
            <person name="Amann R.I."/>
            <person name="Teeling H."/>
        </authorList>
    </citation>
    <scope>NUCLEOTIDE SEQUENCE [LARGE SCALE GENOMIC DNA]</scope>
    <source>
        <strain evidence="6">DSM 15362 / KCTC 12365 / LMG 23005 / KMM 3901</strain>
    </source>
</reference>
<dbReference type="PRINTS" id="PR00032">
    <property type="entry name" value="HTHARAC"/>
</dbReference>
<protein>
    <submittedName>
        <fullName evidence="5">Transcriptional regulator, AraC family</fullName>
    </submittedName>
</protein>
<dbReference type="InterPro" id="IPR020449">
    <property type="entry name" value="Tscrpt_reg_AraC-type_HTH"/>
</dbReference>
<dbReference type="eggNOG" id="COG2207">
    <property type="taxonomic scope" value="Bacteria"/>
</dbReference>
<dbReference type="InterPro" id="IPR009057">
    <property type="entry name" value="Homeodomain-like_sf"/>
</dbReference>
<accession>T2KP78</accession>
<dbReference type="PATRIC" id="fig|1347342.6.peg.2073"/>
<dbReference type="RefSeq" id="WP_038530249.1">
    <property type="nucleotide sequence ID" value="NZ_HG315671.1"/>
</dbReference>
<evidence type="ECO:0000256" key="3">
    <source>
        <dbReference type="ARBA" id="ARBA00023163"/>
    </source>
</evidence>
<name>T2KP78_FORAG</name>
<organism evidence="5 6">
    <name type="scientific">Formosa agariphila (strain DSM 15362 / KCTC 12365 / LMG 23005 / KMM 3901 / M-2Alg 35-1)</name>
    <dbReference type="NCBI Taxonomy" id="1347342"/>
    <lineage>
        <taxon>Bacteria</taxon>
        <taxon>Pseudomonadati</taxon>
        <taxon>Bacteroidota</taxon>
        <taxon>Flavobacteriia</taxon>
        <taxon>Flavobacteriales</taxon>
        <taxon>Flavobacteriaceae</taxon>
        <taxon>Formosa</taxon>
    </lineage>
</organism>
<dbReference type="SUPFAM" id="SSF46689">
    <property type="entry name" value="Homeodomain-like"/>
    <property type="match status" value="2"/>
</dbReference>
<dbReference type="PANTHER" id="PTHR43280">
    <property type="entry name" value="ARAC-FAMILY TRANSCRIPTIONAL REGULATOR"/>
    <property type="match status" value="1"/>
</dbReference>
<dbReference type="STRING" id="1347342.BN863_20670"/>
<dbReference type="InterPro" id="IPR018060">
    <property type="entry name" value="HTH_AraC"/>
</dbReference>
<keyword evidence="6" id="KW-1185">Reference proteome</keyword>
<keyword evidence="2" id="KW-0238">DNA-binding</keyword>
<proteinExistence type="predicted"/>
<dbReference type="PROSITE" id="PS01124">
    <property type="entry name" value="HTH_ARAC_FAMILY_2"/>
    <property type="match status" value="1"/>
</dbReference>
<evidence type="ECO:0000256" key="2">
    <source>
        <dbReference type="ARBA" id="ARBA00023125"/>
    </source>
</evidence>
<dbReference type="InterPro" id="IPR037923">
    <property type="entry name" value="HTH-like"/>
</dbReference>
<dbReference type="PROSITE" id="PS00041">
    <property type="entry name" value="HTH_ARAC_FAMILY_1"/>
    <property type="match status" value="1"/>
</dbReference>
<sequence>MKDYLQLLKLRLLNIGYDKLDDNWNFDNVISPFSRMYFITKGNAKVYHNNQVFYLKPGYMYLIPSYTYSRYKCDLYHEQFYISFLEAVANNLSVYNLNSFHYEIKASQNDLKRFERLLEINTDRTLINNDPKVYDNKPVLMEFNKKNEALTTKQYLETRGILLVLFSKFINNSNSEGKLITNKHMRNTMIYISENLHEKLTVEDLAAYCYLSKDHFSRSFKQCFGVRPIKYIQSRRVQRAQLLLLTTSDSLKEISEKVGLENLSYFIKIFKKNTGKTPTEFRNEKLHV</sequence>
<dbReference type="SMART" id="SM00342">
    <property type="entry name" value="HTH_ARAC"/>
    <property type="match status" value="1"/>
</dbReference>
<gene>
    <name evidence="5" type="ORF">BN863_20670</name>
</gene>
<dbReference type="OrthoDB" id="1007602at2"/>
<dbReference type="InterPro" id="IPR018062">
    <property type="entry name" value="HTH_AraC-typ_CS"/>
</dbReference>
<dbReference type="Gene3D" id="1.10.10.60">
    <property type="entry name" value="Homeodomain-like"/>
    <property type="match status" value="2"/>
</dbReference>
<dbReference type="GO" id="GO:0003700">
    <property type="term" value="F:DNA-binding transcription factor activity"/>
    <property type="evidence" value="ECO:0007669"/>
    <property type="project" value="InterPro"/>
</dbReference>